<dbReference type="InterPro" id="IPR020588">
    <property type="entry name" value="RecA_ATP-bd"/>
</dbReference>
<dbReference type="GO" id="GO:0005829">
    <property type="term" value="C:cytosol"/>
    <property type="evidence" value="ECO:0007669"/>
    <property type="project" value="TreeGrafter"/>
</dbReference>
<dbReference type="STRING" id="392015.SAMN05421543_1067"/>
<reference evidence="16" key="1">
    <citation type="submission" date="2016-10" db="EMBL/GenBank/DDBJ databases">
        <authorList>
            <person name="Varghese N."/>
        </authorList>
    </citation>
    <scope>NUCLEOTIDE SEQUENCE [LARGE SCALE GENOMIC DNA]</scope>
    <source>
        <strain evidence="16">DSM 17980</strain>
    </source>
</reference>
<protein>
    <recommendedName>
        <fullName evidence="11 12">DNA repair protein RadA</fullName>
    </recommendedName>
</protein>
<evidence type="ECO:0000256" key="10">
    <source>
        <dbReference type="ARBA" id="ARBA00023204"/>
    </source>
</evidence>
<dbReference type="PROSITE" id="PS50162">
    <property type="entry name" value="RECA_2"/>
    <property type="match status" value="1"/>
</dbReference>
<dbReference type="Pfam" id="PF18073">
    <property type="entry name" value="Zn_ribbon_LapB"/>
    <property type="match status" value="1"/>
</dbReference>
<evidence type="ECO:0000256" key="4">
    <source>
        <dbReference type="ARBA" id="ARBA00022771"/>
    </source>
</evidence>
<comment type="function">
    <text evidence="11">Plays a role in repairing double-strand DNA breaks, probably involving stabilizing or processing branched DNA or blocked replication forks.</text>
</comment>
<evidence type="ECO:0000259" key="14">
    <source>
        <dbReference type="PROSITE" id="PS50162"/>
    </source>
</evidence>
<dbReference type="GO" id="GO:0016787">
    <property type="term" value="F:hydrolase activity"/>
    <property type="evidence" value="ECO:0007669"/>
    <property type="project" value="UniProtKB-KW"/>
</dbReference>
<evidence type="ECO:0000256" key="13">
    <source>
        <dbReference type="RuleBase" id="RU003555"/>
    </source>
</evidence>
<evidence type="ECO:0000313" key="15">
    <source>
        <dbReference type="EMBL" id="SFU68136.1"/>
    </source>
</evidence>
<feature type="binding site" evidence="11">
    <location>
        <begin position="98"/>
        <end position="105"/>
    </location>
    <ligand>
        <name>ATP</name>
        <dbReference type="ChEBI" id="CHEBI:30616"/>
    </ligand>
</feature>
<evidence type="ECO:0000256" key="7">
    <source>
        <dbReference type="ARBA" id="ARBA00022840"/>
    </source>
</evidence>
<dbReference type="RefSeq" id="WP_074950841.1">
    <property type="nucleotide sequence ID" value="NZ_FPBV01000006.1"/>
</dbReference>
<dbReference type="InterPro" id="IPR004504">
    <property type="entry name" value="DNA_repair_RadA"/>
</dbReference>
<dbReference type="SUPFAM" id="SSF54211">
    <property type="entry name" value="Ribosomal protein S5 domain 2-like"/>
    <property type="match status" value="1"/>
</dbReference>
<feature type="region of interest" description="Lon-protease-like" evidence="11">
    <location>
        <begin position="354"/>
        <end position="458"/>
    </location>
</feature>
<name>A0A1I7I5X0_9BACL</name>
<dbReference type="SMART" id="SM00382">
    <property type="entry name" value="AAA"/>
    <property type="match status" value="1"/>
</dbReference>
<proteinExistence type="inferred from homology"/>
<evidence type="ECO:0000256" key="1">
    <source>
        <dbReference type="ARBA" id="ARBA00022723"/>
    </source>
</evidence>
<keyword evidence="6 13" id="KW-0862">Zinc</keyword>
<keyword evidence="16" id="KW-1185">Reference proteome</keyword>
<dbReference type="Gene3D" id="3.40.50.300">
    <property type="entry name" value="P-loop containing nucleotide triphosphate hydrolases"/>
    <property type="match status" value="1"/>
</dbReference>
<organism evidence="15 16">
    <name type="scientific">Alicyclobacillus macrosporangiidus</name>
    <dbReference type="NCBI Taxonomy" id="392015"/>
    <lineage>
        <taxon>Bacteria</taxon>
        <taxon>Bacillati</taxon>
        <taxon>Bacillota</taxon>
        <taxon>Bacilli</taxon>
        <taxon>Bacillales</taxon>
        <taxon>Alicyclobacillaceae</taxon>
        <taxon>Alicyclobacillus</taxon>
    </lineage>
</organism>
<dbReference type="InterPro" id="IPR014721">
    <property type="entry name" value="Ribsml_uS5_D2-typ_fold_subgr"/>
</dbReference>
<dbReference type="PANTHER" id="PTHR32472:SF10">
    <property type="entry name" value="DNA REPAIR PROTEIN RADA-LIKE PROTEIN"/>
    <property type="match status" value="1"/>
</dbReference>
<evidence type="ECO:0000256" key="8">
    <source>
        <dbReference type="ARBA" id="ARBA00023016"/>
    </source>
</evidence>
<dbReference type="Pfam" id="PF13481">
    <property type="entry name" value="AAA_25"/>
    <property type="match status" value="1"/>
</dbReference>
<feature type="short sequence motif" description="RadA KNRFG motif" evidence="11">
    <location>
        <begin position="255"/>
        <end position="259"/>
    </location>
</feature>
<dbReference type="EMBL" id="FPBV01000006">
    <property type="protein sequence ID" value="SFU68136.1"/>
    <property type="molecule type" value="Genomic_DNA"/>
</dbReference>
<accession>A0A1I7I5X0</accession>
<evidence type="ECO:0000256" key="3">
    <source>
        <dbReference type="ARBA" id="ARBA00022763"/>
    </source>
</evidence>
<keyword evidence="4 13" id="KW-0863">Zinc-finger</keyword>
<dbReference type="GO" id="GO:0005524">
    <property type="term" value="F:ATP binding"/>
    <property type="evidence" value="ECO:0007669"/>
    <property type="project" value="UniProtKB-UniRule"/>
</dbReference>
<comment type="function">
    <text evidence="13">DNA-dependent ATPase involved in processing of recombination intermediates, plays a role in repairing DNA breaks. Stimulates the branch migration of RecA-mediated strand transfer reactions, allowing the 3' invading strand to extend heteroduplex DNA faster. Binds ssDNA in the presence of ADP but not other nucleotides, has ATPase activity that is stimulated by ssDNA and various branched DNA structures, but inhibited by SSB. Does not have RecA's homology-searching function.</text>
</comment>
<keyword evidence="10 11" id="KW-0234">DNA repair</keyword>
<dbReference type="Pfam" id="PF13541">
    <property type="entry name" value="ChlI"/>
    <property type="match status" value="1"/>
</dbReference>
<dbReference type="PANTHER" id="PTHR32472">
    <property type="entry name" value="DNA REPAIR PROTEIN RADA"/>
    <property type="match status" value="1"/>
</dbReference>
<dbReference type="InterPro" id="IPR027417">
    <property type="entry name" value="P-loop_NTPase"/>
</dbReference>
<dbReference type="GO" id="GO:0008270">
    <property type="term" value="F:zinc ion binding"/>
    <property type="evidence" value="ECO:0007669"/>
    <property type="project" value="UniProtKB-KW"/>
</dbReference>
<keyword evidence="2 11" id="KW-0547">Nucleotide-binding</keyword>
<keyword evidence="1 11" id="KW-0479">Metal-binding</keyword>
<keyword evidence="5" id="KW-0378">Hydrolase</keyword>
<evidence type="ECO:0000256" key="6">
    <source>
        <dbReference type="ARBA" id="ARBA00022833"/>
    </source>
</evidence>
<dbReference type="HAMAP" id="MF_01498">
    <property type="entry name" value="RadA_bact"/>
    <property type="match status" value="1"/>
</dbReference>
<dbReference type="FunFam" id="3.40.50.300:FF:000050">
    <property type="entry name" value="DNA repair protein RadA"/>
    <property type="match status" value="1"/>
</dbReference>
<dbReference type="eggNOG" id="COG1066">
    <property type="taxonomic scope" value="Bacteria"/>
</dbReference>
<keyword evidence="8 11" id="KW-0346">Stress response</keyword>
<dbReference type="SUPFAM" id="SSF52540">
    <property type="entry name" value="P-loop containing nucleoside triphosphate hydrolases"/>
    <property type="match status" value="1"/>
</dbReference>
<dbReference type="Proteomes" id="UP000183508">
    <property type="component" value="Unassembled WGS sequence"/>
</dbReference>
<comment type="similarity">
    <text evidence="11 13">Belongs to the RecA family. RadA subfamily.</text>
</comment>
<gene>
    <name evidence="11" type="primary">radA</name>
    <name evidence="15" type="ORF">SAMN05421543_1067</name>
</gene>
<dbReference type="NCBIfam" id="TIGR00416">
    <property type="entry name" value="sms"/>
    <property type="match status" value="1"/>
</dbReference>
<comment type="domain">
    <text evidence="11">The middle region has homology to RecA with ATPase motifs including the RadA KNRFG motif, while the C-terminus is homologous to Lon protease.</text>
</comment>
<evidence type="ECO:0000256" key="5">
    <source>
        <dbReference type="ARBA" id="ARBA00022801"/>
    </source>
</evidence>
<dbReference type="InterPro" id="IPR003593">
    <property type="entry name" value="AAA+_ATPase"/>
</dbReference>
<evidence type="ECO:0000256" key="9">
    <source>
        <dbReference type="ARBA" id="ARBA00023125"/>
    </source>
</evidence>
<dbReference type="GO" id="GO:0000725">
    <property type="term" value="P:recombinational repair"/>
    <property type="evidence" value="ECO:0007669"/>
    <property type="project" value="UniProtKB-UniRule"/>
</dbReference>
<dbReference type="InterPro" id="IPR041166">
    <property type="entry name" value="Rubredoxin_2"/>
</dbReference>
<evidence type="ECO:0000256" key="12">
    <source>
        <dbReference type="NCBIfam" id="TIGR00416"/>
    </source>
</evidence>
<keyword evidence="3 11" id="KW-0227">DNA damage</keyword>
<feature type="domain" description="RecA family profile 1" evidence="14">
    <location>
        <begin position="69"/>
        <end position="218"/>
    </location>
</feature>
<dbReference type="GO" id="GO:0003684">
    <property type="term" value="F:damaged DNA binding"/>
    <property type="evidence" value="ECO:0007669"/>
    <property type="project" value="InterPro"/>
</dbReference>
<evidence type="ECO:0000256" key="2">
    <source>
        <dbReference type="ARBA" id="ARBA00022741"/>
    </source>
</evidence>
<dbReference type="GO" id="GO:0140664">
    <property type="term" value="F:ATP-dependent DNA damage sensor activity"/>
    <property type="evidence" value="ECO:0007669"/>
    <property type="project" value="InterPro"/>
</dbReference>
<evidence type="ECO:0000256" key="11">
    <source>
        <dbReference type="HAMAP-Rule" id="MF_01498"/>
    </source>
</evidence>
<dbReference type="InterPro" id="IPR020568">
    <property type="entry name" value="Ribosomal_Su5_D2-typ_SF"/>
</dbReference>
<dbReference type="CDD" id="cd01121">
    <property type="entry name" value="RadA_SMS_N"/>
    <property type="match status" value="1"/>
</dbReference>
<keyword evidence="7 11" id="KW-0067">ATP-binding</keyword>
<evidence type="ECO:0000313" key="16">
    <source>
        <dbReference type="Proteomes" id="UP000183508"/>
    </source>
</evidence>
<dbReference type="Gene3D" id="3.30.230.10">
    <property type="match status" value="1"/>
</dbReference>
<keyword evidence="9 11" id="KW-0238">DNA-binding</keyword>
<dbReference type="PRINTS" id="PR01874">
    <property type="entry name" value="DNAREPAIRADA"/>
</dbReference>
<dbReference type="AlphaFoldDB" id="A0A1I7I5X0"/>
<dbReference type="OrthoDB" id="9803906at2"/>
<sequence>MAKTSTKYVCQSCGYEAVKWHGRCPGCGEWNTMEETLVEAPRGRGHLRDLVPGAPESRAQRMSQIPPASEQRFSTGMSECDRVLGGGVVAGSLVLIGGDPGIGKSTLLLQIAHHLAVAGRRVLYVSGEESAGQLRLRAERLETMHENVYVLAETDLEAALRAADELRPDLLIVDSIQTVYRPGMTSAPGSVSQVKECTGLLLRVAKSFNLATFIVGHVTKEGNLAGPRMLEHMVDAVLYFEGERHHAYRVLRAVKNRFGSTNELAIFEMRQEGLREVTNPSEMFLSERSERTPGSAVVAALEGSRPLLLEVQALVTPSSFAAPRRMATGADPNRTHLIIAVLEKRLGIRLQTSDAYVNLAGGVRVDEPAIDLGVAMALVSSSKDVPLPSGDVFVGEVGLTGEVRSVTRLEQRVREADKLGFSRCIVPAHSLRGWRQKGNIQVVGVHTLWDAMHLALQG</sequence>